<evidence type="ECO:0000313" key="4">
    <source>
        <dbReference type="EMBL" id="CEG05302.1"/>
    </source>
</evidence>
<dbReference type="GO" id="GO:0004842">
    <property type="term" value="F:ubiquitin-protein transferase activity"/>
    <property type="evidence" value="ECO:0007669"/>
    <property type="project" value="TreeGrafter"/>
</dbReference>
<protein>
    <submittedName>
        <fullName evidence="4">WGS project CBMI000000000 data, contig CS3069_c003565</fullName>
    </submittedName>
</protein>
<dbReference type="AlphaFoldDB" id="A0A090MJX3"/>
<evidence type="ECO:0000256" key="2">
    <source>
        <dbReference type="ARBA" id="ARBA00023043"/>
    </source>
</evidence>
<feature type="repeat" description="ANK" evidence="3">
    <location>
        <begin position="391"/>
        <end position="423"/>
    </location>
</feature>
<dbReference type="PROSITE" id="PS50088">
    <property type="entry name" value="ANK_REPEAT"/>
    <property type="match status" value="2"/>
</dbReference>
<dbReference type="SMART" id="SM00248">
    <property type="entry name" value="ANK"/>
    <property type="match status" value="3"/>
</dbReference>
<evidence type="ECO:0000256" key="1">
    <source>
        <dbReference type="ARBA" id="ARBA00022737"/>
    </source>
</evidence>
<dbReference type="InterPro" id="IPR036770">
    <property type="entry name" value="Ankyrin_rpt-contain_sf"/>
</dbReference>
<dbReference type="PROSITE" id="PS50297">
    <property type="entry name" value="ANK_REP_REGION"/>
    <property type="match status" value="2"/>
</dbReference>
<organism evidence="4">
    <name type="scientific">Fusarium clavum</name>
    <dbReference type="NCBI Taxonomy" id="2594811"/>
    <lineage>
        <taxon>Eukaryota</taxon>
        <taxon>Fungi</taxon>
        <taxon>Dikarya</taxon>
        <taxon>Ascomycota</taxon>
        <taxon>Pezizomycotina</taxon>
        <taxon>Sordariomycetes</taxon>
        <taxon>Hypocreomycetidae</taxon>
        <taxon>Hypocreales</taxon>
        <taxon>Nectriaceae</taxon>
        <taxon>Fusarium</taxon>
        <taxon>Fusarium incarnatum-equiseti species complex</taxon>
    </lineage>
</organism>
<dbReference type="InterPro" id="IPR002110">
    <property type="entry name" value="Ankyrin_rpt"/>
</dbReference>
<gene>
    <name evidence="4" type="ORF">BN850_0107540</name>
</gene>
<dbReference type="PANTHER" id="PTHR24171">
    <property type="entry name" value="ANKYRIN REPEAT DOMAIN-CONTAINING PROTEIN 39-RELATED"/>
    <property type="match status" value="1"/>
</dbReference>
<keyword evidence="2 3" id="KW-0040">ANK repeat</keyword>
<dbReference type="EMBL" id="HG320227">
    <property type="protein sequence ID" value="CEG05904.1"/>
    <property type="molecule type" value="Genomic_DNA"/>
</dbReference>
<dbReference type="EMBL" id="CBMI010003563">
    <property type="protein sequence ID" value="CEG05302.1"/>
    <property type="molecule type" value="Genomic_DNA"/>
</dbReference>
<reference evidence="4" key="1">
    <citation type="submission" date="2013-05" db="EMBL/GenBank/DDBJ databases">
        <title>Draft genome sequences of six wheat associated Fusarium spp. isolates.</title>
        <authorList>
            <person name="Moolhuijzen P.M."/>
            <person name="Manners J.M."/>
            <person name="Wilcox S."/>
            <person name="Bellgard M.I."/>
            <person name="Gardiner D.M."/>
        </authorList>
    </citation>
    <scope>NUCLEOTIDE SEQUENCE</scope>
    <source>
        <strain evidence="4">CS3069</strain>
    </source>
</reference>
<keyword evidence="1" id="KW-0677">Repeat</keyword>
<dbReference type="Pfam" id="PF12796">
    <property type="entry name" value="Ank_2"/>
    <property type="match status" value="1"/>
</dbReference>
<sequence length="466" mass="52699">MSIEIFQWLCFAQESLPLRTFRFALNINVQESRCSSISDLPDSLRDNSDRRMERMIRTLSGGLAEVKGEEEHVLLIHQSVKDFLIKDGFRILDPGQDTHQRVLASGHGRLLNSTLWWLTEPHLSQVVQSWMDDFDPNVIVVVLMFEPEEFGDDVIDLGQFVVNGVCDTRSAIAALESSERQVLRDNSLLCDLAETHGDWTDAYREAIITPTGLKDWHVIDEIFACFLFYAYIHRSEPSFAVYHYSRASWMHHAVQTANNGELLMVKSALRKFCSRLKPQYATVYSRLLSILHKAAALSDPFVLTELLACPHSSSLDVNSVCASSGHTPMVEAIRNGCVDNVRTLLKQKEIDVNCVDISGEAALSHAADEGSLLITELLIQHGASIDNRDHHGQTALLFAVYRDHHQIMDLLLQNGASIHFKTSDNVDAIDYASDQCLYGLAQVIIKKIRRQEKEIWGDRWNRDQPL</sequence>
<dbReference type="PANTHER" id="PTHR24171:SF8">
    <property type="entry name" value="BRCA1-ASSOCIATED RING DOMAIN PROTEIN 1"/>
    <property type="match status" value="1"/>
</dbReference>
<dbReference type="Gene3D" id="1.25.40.20">
    <property type="entry name" value="Ankyrin repeat-containing domain"/>
    <property type="match status" value="1"/>
</dbReference>
<evidence type="ECO:0000256" key="3">
    <source>
        <dbReference type="PROSITE-ProRule" id="PRU00023"/>
    </source>
</evidence>
<dbReference type="SUPFAM" id="SSF48403">
    <property type="entry name" value="Ankyrin repeat"/>
    <property type="match status" value="1"/>
</dbReference>
<name>A0A090MJX3_9HYPO</name>
<feature type="repeat" description="ANK" evidence="3">
    <location>
        <begin position="358"/>
        <end position="390"/>
    </location>
</feature>
<proteinExistence type="predicted"/>
<dbReference type="GO" id="GO:0085020">
    <property type="term" value="P:protein K6-linked ubiquitination"/>
    <property type="evidence" value="ECO:0007669"/>
    <property type="project" value="TreeGrafter"/>
</dbReference>
<accession>A0A090MJX3</accession>